<gene>
    <name evidence="1" type="ordered locus">RHECIAT_CH0003339</name>
</gene>
<dbReference type="HOGENOM" id="CLU_2809423_0_0_5"/>
<name>B3PVR7_RHIE6</name>
<reference evidence="1 2" key="1">
    <citation type="submission" date="2008-04" db="EMBL/GenBank/DDBJ databases">
        <title>Genome diversity and DNA divergence of Rhizobium etli.</title>
        <authorList>
            <person name="Gonzalez V."/>
            <person name="Acosta J.L."/>
            <person name="Santamaria R.I."/>
            <person name="Bustos P."/>
            <person name="Hernandez-Gonzalez I.L."/>
            <person name="Fernandez J.L."/>
            <person name="Diaz R."/>
            <person name="Flores M."/>
            <person name="Mora J."/>
            <person name="Palacios R."/>
            <person name="Davila G."/>
        </authorList>
    </citation>
    <scope>NUCLEOTIDE SEQUENCE [LARGE SCALE GENOMIC DNA]</scope>
    <source>
        <strain evidence="1 2">CIAT 652</strain>
    </source>
</reference>
<dbReference type="Proteomes" id="UP000008817">
    <property type="component" value="Chromosome"/>
</dbReference>
<organism evidence="1 2">
    <name type="scientific">Rhizobium etli (strain CIAT 652)</name>
    <dbReference type="NCBI Taxonomy" id="491916"/>
    <lineage>
        <taxon>Bacteria</taxon>
        <taxon>Pseudomonadati</taxon>
        <taxon>Pseudomonadota</taxon>
        <taxon>Alphaproteobacteria</taxon>
        <taxon>Hyphomicrobiales</taxon>
        <taxon>Rhizobiaceae</taxon>
        <taxon>Rhizobium/Agrobacterium group</taxon>
        <taxon>Rhizobium</taxon>
    </lineage>
</organism>
<evidence type="ECO:0000313" key="2">
    <source>
        <dbReference type="Proteomes" id="UP000008817"/>
    </source>
</evidence>
<dbReference type="EMBL" id="CP001074">
    <property type="protein sequence ID" value="ACE92287.1"/>
    <property type="molecule type" value="Genomic_DNA"/>
</dbReference>
<proteinExistence type="predicted"/>
<sequence>MSEGRSPALEIAEWKLSRFDFLFRRVLVYLFLRFHNRHVEQIYDHFHASALLCNILAVCNFSRSRAN</sequence>
<protein>
    <submittedName>
        <fullName evidence="1">Uncharacterized protein</fullName>
    </submittedName>
</protein>
<dbReference type="KEGG" id="rec:RHECIAT_CH0003339"/>
<dbReference type="AlphaFoldDB" id="B3PVR7"/>
<evidence type="ECO:0000313" key="1">
    <source>
        <dbReference type="EMBL" id="ACE92287.1"/>
    </source>
</evidence>
<accession>B3PVR7</accession>